<dbReference type="InterPro" id="IPR053278">
    <property type="entry name" value="Pre-60S_factor_ECM1"/>
</dbReference>
<feature type="compositionally biased region" description="Basic and acidic residues" evidence="7">
    <location>
        <begin position="164"/>
        <end position="184"/>
    </location>
</feature>
<evidence type="ECO:0000256" key="3">
    <source>
        <dbReference type="ARBA" id="ARBA00022448"/>
    </source>
</evidence>
<feature type="region of interest" description="Disordered" evidence="7">
    <location>
        <begin position="145"/>
        <end position="233"/>
    </location>
</feature>
<dbReference type="PANTHER" id="PTHR28280:SF1">
    <property type="entry name" value="SHUTTLING PRE-60S FACTOR ECM1"/>
    <property type="match status" value="1"/>
</dbReference>
<comment type="caution">
    <text evidence="8">The sequence shown here is derived from an EMBL/GenBank/DDBJ whole genome shotgun (WGS) entry which is preliminary data.</text>
</comment>
<feature type="compositionally biased region" description="Basic and acidic residues" evidence="7">
    <location>
        <begin position="101"/>
        <end position="120"/>
    </location>
</feature>
<evidence type="ECO:0000256" key="6">
    <source>
        <dbReference type="ARBA" id="ARBA00023242"/>
    </source>
</evidence>
<accession>A0ABR1L8D4</accession>
<keyword evidence="9" id="KW-1185">Reference proteome</keyword>
<protein>
    <submittedName>
        <fullName evidence="8">Alb1-domain-containing protein</fullName>
    </submittedName>
</protein>
<dbReference type="EMBL" id="JBBPEH010000013">
    <property type="protein sequence ID" value="KAK7530944.1"/>
    <property type="molecule type" value="Genomic_DNA"/>
</dbReference>
<dbReference type="Proteomes" id="UP001360953">
    <property type="component" value="Unassembled WGS sequence"/>
</dbReference>
<evidence type="ECO:0000313" key="8">
    <source>
        <dbReference type="EMBL" id="KAK7530944.1"/>
    </source>
</evidence>
<evidence type="ECO:0000256" key="4">
    <source>
        <dbReference type="ARBA" id="ARBA00022490"/>
    </source>
</evidence>
<evidence type="ECO:0000313" key="9">
    <source>
        <dbReference type="Proteomes" id="UP001360953"/>
    </source>
</evidence>
<keyword evidence="6" id="KW-0539">Nucleus</keyword>
<evidence type="ECO:0000256" key="5">
    <source>
        <dbReference type="ARBA" id="ARBA00022517"/>
    </source>
</evidence>
<keyword evidence="5" id="KW-0690">Ribosome biogenesis</keyword>
<feature type="compositionally biased region" description="Basic residues" evidence="7">
    <location>
        <begin position="151"/>
        <end position="163"/>
    </location>
</feature>
<keyword evidence="4" id="KW-0963">Cytoplasm</keyword>
<keyword evidence="3" id="KW-0813">Transport</keyword>
<feature type="region of interest" description="Disordered" evidence="7">
    <location>
        <begin position="99"/>
        <end position="124"/>
    </location>
</feature>
<dbReference type="InterPro" id="IPR022784">
    <property type="entry name" value="Ribosome_bgen_Alb1"/>
</dbReference>
<evidence type="ECO:0000256" key="7">
    <source>
        <dbReference type="SAM" id="MobiDB-lite"/>
    </source>
</evidence>
<reference evidence="8 9" key="1">
    <citation type="submission" date="2024-04" db="EMBL/GenBank/DDBJ databases">
        <title>Phyllosticta paracitricarpa is synonymous to the EU quarantine fungus P. citricarpa based on phylogenomic analyses.</title>
        <authorList>
            <consortium name="Lawrence Berkeley National Laboratory"/>
            <person name="Van ingen-buijs V.A."/>
            <person name="Van westerhoven A.C."/>
            <person name="Haridas S."/>
            <person name="Skiadas P."/>
            <person name="Martin F."/>
            <person name="Groenewald J.Z."/>
            <person name="Crous P.W."/>
            <person name="Seidl M.F."/>
        </authorList>
    </citation>
    <scope>NUCLEOTIDE SEQUENCE [LARGE SCALE GENOMIC DNA]</scope>
    <source>
        <strain evidence="8 9">CPC 17464</strain>
    </source>
</reference>
<name>A0ABR1L8D4_9PEZI</name>
<feature type="compositionally biased region" description="Basic and acidic residues" evidence="7">
    <location>
        <begin position="192"/>
        <end position="210"/>
    </location>
</feature>
<dbReference type="Pfam" id="PF09135">
    <property type="entry name" value="Alb1"/>
    <property type="match status" value="1"/>
</dbReference>
<dbReference type="PANTHER" id="PTHR28280">
    <property type="entry name" value="SHUTTLING PRE-60S FACTOR ECM1"/>
    <property type="match status" value="1"/>
</dbReference>
<feature type="region of interest" description="Disordered" evidence="7">
    <location>
        <begin position="1"/>
        <end position="34"/>
    </location>
</feature>
<feature type="region of interest" description="Disordered" evidence="7">
    <location>
        <begin position="250"/>
        <end position="269"/>
    </location>
</feature>
<evidence type="ECO:0000256" key="1">
    <source>
        <dbReference type="ARBA" id="ARBA00004123"/>
    </source>
</evidence>
<evidence type="ECO:0000256" key="2">
    <source>
        <dbReference type="ARBA" id="ARBA00004496"/>
    </source>
</evidence>
<dbReference type="RefSeq" id="XP_066651017.1">
    <property type="nucleotide sequence ID" value="XM_066794017.1"/>
</dbReference>
<sequence>MAHGEVEVQVGTRGGSKGDGQEGSREEEEEELLGGRVRVRVDVAAPILGDYPNAHGPREVSAAADPCDCLIDSRAAQGFFSFFNTTLSTTKTTMAKAAKAKKQDISKHSRAARRAEEPVDKSLVSDASTIKPTRPKVTASVLASQNAGISKKQKQKHMTHQQRVRQERALEKADANMDKHERKVEKSKKRGRTVEERRKDWETLNGDKKQPNPFAALGNINTDDVDMEASSGPRESLAAINAATIAAVAQRPQAQKNAPAQDESDLEVE</sequence>
<proteinExistence type="predicted"/>
<gene>
    <name evidence="8" type="ORF">J3D65DRAFT_143349</name>
</gene>
<organism evidence="8 9">
    <name type="scientific">Phyllosticta citribraziliensis</name>
    <dbReference type="NCBI Taxonomy" id="989973"/>
    <lineage>
        <taxon>Eukaryota</taxon>
        <taxon>Fungi</taxon>
        <taxon>Dikarya</taxon>
        <taxon>Ascomycota</taxon>
        <taxon>Pezizomycotina</taxon>
        <taxon>Dothideomycetes</taxon>
        <taxon>Dothideomycetes incertae sedis</taxon>
        <taxon>Botryosphaeriales</taxon>
        <taxon>Phyllostictaceae</taxon>
        <taxon>Phyllosticta</taxon>
    </lineage>
</organism>
<comment type="subcellular location">
    <subcellularLocation>
        <location evidence="2">Cytoplasm</location>
    </subcellularLocation>
    <subcellularLocation>
        <location evidence="1">Nucleus</location>
    </subcellularLocation>
</comment>
<dbReference type="GeneID" id="92026923"/>